<dbReference type="Pfam" id="PF07730">
    <property type="entry name" value="HisKA_3"/>
    <property type="match status" value="1"/>
</dbReference>
<dbReference type="AlphaFoldDB" id="A0A0N8W005"/>
<organism evidence="10 11">
    <name type="scientific">Corynebacterium oculi</name>
    <dbReference type="NCBI Taxonomy" id="1544416"/>
    <lineage>
        <taxon>Bacteria</taxon>
        <taxon>Bacillati</taxon>
        <taxon>Actinomycetota</taxon>
        <taxon>Actinomycetes</taxon>
        <taxon>Mycobacteriales</taxon>
        <taxon>Corynebacteriaceae</taxon>
        <taxon>Corynebacterium</taxon>
    </lineage>
</organism>
<protein>
    <recommendedName>
        <fullName evidence="2">histidine kinase</fullName>
        <ecNumber evidence="2">2.7.13.3</ecNumber>
    </recommendedName>
</protein>
<dbReference type="RefSeq" id="WP_160318482.1">
    <property type="nucleotide sequence ID" value="NZ_LKST01000001.1"/>
</dbReference>
<evidence type="ECO:0000313" key="11">
    <source>
        <dbReference type="Proteomes" id="UP000050517"/>
    </source>
</evidence>
<name>A0A0N8W005_9CORY</name>
<dbReference type="PANTHER" id="PTHR24421">
    <property type="entry name" value="NITRATE/NITRITE SENSOR PROTEIN NARX-RELATED"/>
    <property type="match status" value="1"/>
</dbReference>
<evidence type="ECO:0000259" key="9">
    <source>
        <dbReference type="Pfam" id="PF07730"/>
    </source>
</evidence>
<evidence type="ECO:0000256" key="6">
    <source>
        <dbReference type="ARBA" id="ARBA00022777"/>
    </source>
</evidence>
<feature type="domain" description="Signal transduction histidine kinase subgroup 3 dimerisation and phosphoacceptor" evidence="9">
    <location>
        <begin position="140"/>
        <end position="205"/>
    </location>
</feature>
<keyword evidence="6 10" id="KW-0418">Kinase</keyword>
<dbReference type="Proteomes" id="UP000050517">
    <property type="component" value="Unassembled WGS sequence"/>
</dbReference>
<evidence type="ECO:0000256" key="2">
    <source>
        <dbReference type="ARBA" id="ARBA00012438"/>
    </source>
</evidence>
<dbReference type="STRING" id="1544416.Cocul_00493"/>
<proteinExistence type="predicted"/>
<dbReference type="GO" id="GO:0046983">
    <property type="term" value="F:protein dimerization activity"/>
    <property type="evidence" value="ECO:0007669"/>
    <property type="project" value="InterPro"/>
</dbReference>
<evidence type="ECO:0000313" key="10">
    <source>
        <dbReference type="EMBL" id="KQB85354.1"/>
    </source>
</evidence>
<keyword evidence="7" id="KW-0067">ATP-binding</keyword>
<keyword evidence="11" id="KW-1185">Reference proteome</keyword>
<evidence type="ECO:0000256" key="8">
    <source>
        <dbReference type="ARBA" id="ARBA00023012"/>
    </source>
</evidence>
<comment type="caution">
    <text evidence="10">The sequence shown here is derived from an EMBL/GenBank/DDBJ whole genome shotgun (WGS) entry which is preliminary data.</text>
</comment>
<dbReference type="CDD" id="cd16917">
    <property type="entry name" value="HATPase_UhpB-NarQ-NarX-like"/>
    <property type="match status" value="1"/>
</dbReference>
<dbReference type="EC" id="2.7.13.3" evidence="2"/>
<dbReference type="Gene3D" id="3.30.565.10">
    <property type="entry name" value="Histidine kinase-like ATPase, C-terminal domain"/>
    <property type="match status" value="1"/>
</dbReference>
<keyword evidence="5" id="KW-0547">Nucleotide-binding</keyword>
<evidence type="ECO:0000256" key="4">
    <source>
        <dbReference type="ARBA" id="ARBA00022679"/>
    </source>
</evidence>
<dbReference type="InterPro" id="IPR011712">
    <property type="entry name" value="Sig_transdc_His_kin_sub3_dim/P"/>
</dbReference>
<sequence>MILALGVLLLIIPRSPDLVLGIATLISFILYWVYYEYSAISFGYAVIFYMSYLAGERSQKISAKLWLGIMVVGYSAAALSWMGNMLDMGSIRLVVEHVMGSFILTDVFILFFWISGNNRRMVKVQRKILQERADMAGTLERTRIAREMHDIVAHSLSGVIALADGARYNAAKEPQLAVKTLETISQTSREALTQMRGLLSVLREDGQRDTRSAPGVADLSMLVGEARRNGLELTVMGLRDIPDDLPALTQFIIYRTVQELLTNMLKYSSTGTGGLTVKVENRAVVIHSRNPAKESVGENGYGLIGMGERVCAQGGTLDVKRKDGEFLVEARVTW</sequence>
<dbReference type="GO" id="GO:0016020">
    <property type="term" value="C:membrane"/>
    <property type="evidence" value="ECO:0007669"/>
    <property type="project" value="InterPro"/>
</dbReference>
<comment type="catalytic activity">
    <reaction evidence="1">
        <text>ATP + protein L-histidine = ADP + protein N-phospho-L-histidine.</text>
        <dbReference type="EC" id="2.7.13.3"/>
    </reaction>
</comment>
<keyword evidence="3" id="KW-0597">Phosphoprotein</keyword>
<accession>A0A0N8W005</accession>
<evidence type="ECO:0000256" key="7">
    <source>
        <dbReference type="ARBA" id="ARBA00022840"/>
    </source>
</evidence>
<dbReference type="Gene3D" id="1.20.5.1930">
    <property type="match status" value="1"/>
</dbReference>
<dbReference type="GO" id="GO:0005524">
    <property type="term" value="F:ATP binding"/>
    <property type="evidence" value="ECO:0007669"/>
    <property type="project" value="UniProtKB-KW"/>
</dbReference>
<keyword evidence="4 10" id="KW-0808">Transferase</keyword>
<dbReference type="GO" id="GO:0000155">
    <property type="term" value="F:phosphorelay sensor kinase activity"/>
    <property type="evidence" value="ECO:0007669"/>
    <property type="project" value="InterPro"/>
</dbReference>
<evidence type="ECO:0000256" key="1">
    <source>
        <dbReference type="ARBA" id="ARBA00000085"/>
    </source>
</evidence>
<gene>
    <name evidence="10" type="primary">desK_1</name>
    <name evidence="10" type="ORF">Cocul_00493</name>
</gene>
<reference evidence="10 11" key="1">
    <citation type="submission" date="2015-10" db="EMBL/GenBank/DDBJ databases">
        <title>Corynebacteirum lowii and Corynebacterium oculi species nova, derived from human clinical disease and and emended description of Corynebacterium mastiditis.</title>
        <authorList>
            <person name="Bernard K."/>
            <person name="Pacheco A.L."/>
            <person name="Mcdougall C."/>
            <person name="Burtx T."/>
            <person name="Weibe D."/>
            <person name="Tyler S."/>
            <person name="Olson A.B."/>
            <person name="Cnockaert M."/>
            <person name="Eguchi H."/>
            <person name="Kuwahara T."/>
            <person name="Nakayama-Imaohji H."/>
            <person name="Boudewijins M."/>
            <person name="Van Hoecke F."/>
            <person name="Bernier A.-M."/>
            <person name="Vandamme P."/>
        </authorList>
    </citation>
    <scope>NUCLEOTIDE SEQUENCE [LARGE SCALE GENOMIC DNA]</scope>
    <source>
        <strain evidence="10 11">NML 130210</strain>
    </source>
</reference>
<dbReference type="OrthoDB" id="227596at2"/>
<evidence type="ECO:0000256" key="5">
    <source>
        <dbReference type="ARBA" id="ARBA00022741"/>
    </source>
</evidence>
<dbReference type="EMBL" id="LKST01000001">
    <property type="protein sequence ID" value="KQB85354.1"/>
    <property type="molecule type" value="Genomic_DNA"/>
</dbReference>
<evidence type="ECO:0000256" key="3">
    <source>
        <dbReference type="ARBA" id="ARBA00022553"/>
    </source>
</evidence>
<dbReference type="PATRIC" id="fig|1544416.3.peg.497"/>
<dbReference type="InterPro" id="IPR050482">
    <property type="entry name" value="Sensor_HK_TwoCompSys"/>
</dbReference>
<keyword evidence="8" id="KW-0902">Two-component regulatory system</keyword>
<dbReference type="PANTHER" id="PTHR24421:SF10">
    <property type="entry name" value="NITRATE_NITRITE SENSOR PROTEIN NARQ"/>
    <property type="match status" value="1"/>
</dbReference>
<dbReference type="InterPro" id="IPR036890">
    <property type="entry name" value="HATPase_C_sf"/>
</dbReference>